<dbReference type="EMBL" id="KT365401">
    <property type="protein sequence ID" value="ALF01224.1"/>
    <property type="molecule type" value="Genomic_DNA"/>
</dbReference>
<keyword evidence="3" id="KW-1185">Reference proteome</keyword>
<reference evidence="2 3" key="1">
    <citation type="submission" date="2015-08" db="EMBL/GenBank/DDBJ databases">
        <authorList>
            <person name="London S.C."/>
            <person name="Barrett N.A."/>
            <person name="Buerkert T.R."/>
            <person name="Cautela J.A."/>
            <person name="Egan M.S."/>
            <person name="Erb J.E."/>
            <person name="Garrigan K.E."/>
            <person name="Hagan D.J."/>
            <person name="Hartwell M.C."/>
            <person name="Hyduchak K.M."/>
            <person name="Jacob A.E."/>
            <person name="Lamey M.E."/>
            <person name="Lindemann J.M."/>
            <person name="Martynyuk T."/>
            <person name="Mele F.E."/>
            <person name="Menninger J.E."/>
            <person name="Nabua C.T."/>
            <person name="Napoli C.K."/>
            <person name="Santiago L.M."/>
            <person name="Sweetman A.T."/>
            <person name="Weinstein J.L."/>
            <person name="Denigris D.M."/>
            <person name="King-Smith C."/>
            <person name="Lee-Soety J.Y."/>
            <person name="Delesalle V.A."/>
            <person name="Bradley K.W."/>
            <person name="Asai D.J."/>
            <person name="Bowman C.A."/>
            <person name="Russell D.A."/>
            <person name="Pope W.H."/>
            <person name="Jacobs-Sera D."/>
            <person name="Hendrix R.W."/>
            <person name="Hatfull G.F."/>
        </authorList>
    </citation>
    <scope>NUCLEOTIDE SEQUENCE [LARGE SCALE GENOMIC DNA]</scope>
</reference>
<feature type="compositionally biased region" description="Basic and acidic residues" evidence="1">
    <location>
        <begin position="60"/>
        <end position="79"/>
    </location>
</feature>
<dbReference type="Proteomes" id="UP000226267">
    <property type="component" value="Segment"/>
</dbReference>
<protein>
    <submittedName>
        <fullName evidence="2">Uncharacterized protein</fullName>
    </submittedName>
</protein>
<evidence type="ECO:0000256" key="1">
    <source>
        <dbReference type="SAM" id="MobiDB-lite"/>
    </source>
</evidence>
<proteinExistence type="predicted"/>
<dbReference type="OrthoDB" id="25174at10239"/>
<feature type="region of interest" description="Disordered" evidence="1">
    <location>
        <begin position="50"/>
        <end position="79"/>
    </location>
</feature>
<organism evidence="2 3">
    <name type="scientific">Arthrobacter phage Brent</name>
    <dbReference type="NCBI Taxonomy" id="1701798"/>
    <lineage>
        <taxon>Viruses</taxon>
        <taxon>Duplodnaviria</taxon>
        <taxon>Heunggongvirae</taxon>
        <taxon>Uroviricota</taxon>
        <taxon>Caudoviricetes</taxon>
        <taxon>Berryhillviridae</taxon>
        <taxon>Jawnskivirus</taxon>
        <taxon>Jawnskivirus brent</taxon>
        <taxon>Marthavirus brent</taxon>
    </lineage>
</organism>
<name>A0A0M4RB73_9CAUD</name>
<accession>A0A0M4RB73</accession>
<sequence>MSKATTIHNAMAHALVVDIAGHIVGGGETADIELDSVTYQLIDRGDIVVVEQPEPETADEPEKKTRASRRSGADEKTGD</sequence>
<evidence type="ECO:0000313" key="2">
    <source>
        <dbReference type="EMBL" id="ALF01224.1"/>
    </source>
</evidence>
<gene>
    <name evidence="2" type="ORF">SEA_BRENT_13</name>
</gene>
<evidence type="ECO:0000313" key="3">
    <source>
        <dbReference type="Proteomes" id="UP000226267"/>
    </source>
</evidence>